<dbReference type="SMART" id="SM00100">
    <property type="entry name" value="cNMP"/>
    <property type="match status" value="2"/>
</dbReference>
<dbReference type="GO" id="GO:0005829">
    <property type="term" value="C:cytosol"/>
    <property type="evidence" value="ECO:0000318"/>
    <property type="project" value="GO_Central"/>
</dbReference>
<reference evidence="15" key="3">
    <citation type="submission" date="2025-09" db="UniProtKB">
        <authorList>
            <consortium name="Ensembl"/>
        </authorList>
    </citation>
    <scope>IDENTIFICATION</scope>
    <source>
        <strain evidence="15">Hd-rR</strain>
    </source>
</reference>
<feature type="domain" description="Cyclic nucleotide-binding" evidence="14">
    <location>
        <begin position="161"/>
        <end position="225"/>
    </location>
</feature>
<dbReference type="Ensembl" id="ENSORLT00000023084.2">
    <property type="protein sequence ID" value="ENSORLP00000023083.2"/>
    <property type="gene ID" value="ENSORLG00000018447.2"/>
</dbReference>
<comment type="subcellular location">
    <subcellularLocation>
        <location evidence="1">Cell membrane</location>
    </subcellularLocation>
    <subcellularLocation>
        <location evidence="2">Cytoplasm</location>
    </subcellularLocation>
</comment>
<feature type="domain" description="Cyclic nucleotide-binding" evidence="14">
    <location>
        <begin position="1"/>
        <end position="110"/>
    </location>
</feature>
<evidence type="ECO:0000256" key="2">
    <source>
        <dbReference type="ARBA" id="ARBA00004496"/>
    </source>
</evidence>
<dbReference type="HOGENOM" id="CLU_018310_2_0_1"/>
<keyword evidence="10" id="KW-0472">Membrane</keyword>
<dbReference type="PRINTS" id="PR00103">
    <property type="entry name" value="CAMPKINASE"/>
</dbReference>
<evidence type="ECO:0000256" key="7">
    <source>
        <dbReference type="ARBA" id="ARBA00022566"/>
    </source>
</evidence>
<dbReference type="CDD" id="cd00038">
    <property type="entry name" value="CAP_ED"/>
    <property type="match status" value="2"/>
</dbReference>
<dbReference type="GeneTree" id="ENSGT00940000154836"/>
<dbReference type="PROSITE" id="PS50042">
    <property type="entry name" value="CNMP_BINDING_3"/>
    <property type="match status" value="2"/>
</dbReference>
<evidence type="ECO:0000256" key="6">
    <source>
        <dbReference type="ARBA" id="ARBA00022553"/>
    </source>
</evidence>
<keyword evidence="16" id="KW-1185">Reference proteome</keyword>
<dbReference type="InterPro" id="IPR018488">
    <property type="entry name" value="cNMP-bd_CS"/>
</dbReference>
<dbReference type="GO" id="GO:0005886">
    <property type="term" value="C:plasma membrane"/>
    <property type="evidence" value="ECO:0007669"/>
    <property type="project" value="UniProtKB-SubCell"/>
</dbReference>
<keyword evidence="5" id="KW-0963">Cytoplasm</keyword>
<dbReference type="GO" id="GO:0034236">
    <property type="term" value="F:protein kinase A catalytic subunit binding"/>
    <property type="evidence" value="ECO:0000318"/>
    <property type="project" value="GO_Central"/>
</dbReference>
<evidence type="ECO:0000313" key="15">
    <source>
        <dbReference type="Ensembl" id="ENSORLP00000023083.2"/>
    </source>
</evidence>
<dbReference type="PANTHER" id="PTHR11635">
    <property type="entry name" value="CAMP-DEPENDENT PROTEIN KINASE REGULATORY CHAIN"/>
    <property type="match status" value="1"/>
</dbReference>
<proteinExistence type="inferred from homology"/>
<dbReference type="eggNOG" id="KOG1113">
    <property type="taxonomic scope" value="Eukaryota"/>
</dbReference>
<dbReference type="GO" id="GO:0007189">
    <property type="term" value="P:adenylate cyclase-activating G protein-coupled receptor signaling pathway"/>
    <property type="evidence" value="ECO:0000318"/>
    <property type="project" value="GO_Central"/>
</dbReference>
<dbReference type="Bgee" id="ENSORLG00000018447">
    <property type="expression patterns" value="Expressed in sexually immature organism and 4 other cell types or tissues"/>
</dbReference>
<evidence type="ECO:0000256" key="12">
    <source>
        <dbReference type="ARBA" id="ARBA00037198"/>
    </source>
</evidence>
<dbReference type="PROSITE" id="PS00888">
    <property type="entry name" value="CNMP_BINDING_1"/>
    <property type="match status" value="1"/>
</dbReference>
<dbReference type="InterPro" id="IPR000595">
    <property type="entry name" value="cNMP-bd_dom"/>
</dbReference>
<dbReference type="PROSITE" id="PS00889">
    <property type="entry name" value="CNMP_BINDING_2"/>
    <property type="match status" value="2"/>
</dbReference>
<evidence type="ECO:0000256" key="8">
    <source>
        <dbReference type="ARBA" id="ARBA00022737"/>
    </source>
</evidence>
<evidence type="ECO:0000256" key="4">
    <source>
        <dbReference type="ARBA" id="ARBA00022475"/>
    </source>
</evidence>
<evidence type="ECO:0000256" key="9">
    <source>
        <dbReference type="ARBA" id="ARBA00022741"/>
    </source>
</evidence>
<evidence type="ECO:0000256" key="13">
    <source>
        <dbReference type="ARBA" id="ARBA00041039"/>
    </source>
</evidence>
<evidence type="ECO:0000256" key="10">
    <source>
        <dbReference type="ARBA" id="ARBA00023136"/>
    </source>
</evidence>
<dbReference type="Pfam" id="PF00027">
    <property type="entry name" value="cNMP_binding"/>
    <property type="match status" value="2"/>
</dbReference>
<dbReference type="SUPFAM" id="SSF51206">
    <property type="entry name" value="cAMP-binding domain-like"/>
    <property type="match status" value="2"/>
</dbReference>
<name>H2MW65_ORYLA</name>
<keyword evidence="4" id="KW-1003">Cell membrane</keyword>
<keyword evidence="6" id="KW-0597">Phosphoprotein</keyword>
<dbReference type="InterPro" id="IPR014710">
    <property type="entry name" value="RmlC-like_jellyroll"/>
</dbReference>
<dbReference type="InParanoid" id="H2MW65"/>
<dbReference type="Gene3D" id="2.60.120.10">
    <property type="entry name" value="Jelly Rolls"/>
    <property type="match status" value="2"/>
</dbReference>
<dbReference type="GO" id="GO:0005952">
    <property type="term" value="C:cAMP-dependent protein kinase complex"/>
    <property type="evidence" value="ECO:0000318"/>
    <property type="project" value="GO_Central"/>
</dbReference>
<evidence type="ECO:0000259" key="14">
    <source>
        <dbReference type="PROSITE" id="PS50042"/>
    </source>
</evidence>
<sequence length="232" mass="25967">SEVLDAMFEVLVKPEEHIIDQGDDGDNFYVIEKGVFDIYVQKDGLNVCVGKYNNKGSFGELALMYNTPRAATIVAKQDGALWALDRATFHRLIVKNNAKKRRMYEAFIECVPLLKSLEVGNTKRHQMQTKMSGGSRFSTFCPSAVREDEDRRCSGGPDGVEVEVARCSRGQYFGELALVTNKPRAATAYAVGDTKCLVIDIQAFERLLGPCMDIMKRNISQYKDQLMALFGE</sequence>
<dbReference type="STRING" id="8090.ENSORLP00000023083"/>
<evidence type="ECO:0000256" key="3">
    <source>
        <dbReference type="ARBA" id="ARBA00005753"/>
    </source>
</evidence>
<dbReference type="GO" id="GO:0004862">
    <property type="term" value="F:cAMP-dependent protein kinase inhibitor activity"/>
    <property type="evidence" value="ECO:0000318"/>
    <property type="project" value="GO_Central"/>
</dbReference>
<dbReference type="Proteomes" id="UP000001038">
    <property type="component" value="Chromosome 5"/>
</dbReference>
<organism evidence="15 16">
    <name type="scientific">Oryzias latipes</name>
    <name type="common">Japanese rice fish</name>
    <name type="synonym">Japanese killifish</name>
    <dbReference type="NCBI Taxonomy" id="8090"/>
    <lineage>
        <taxon>Eukaryota</taxon>
        <taxon>Metazoa</taxon>
        <taxon>Chordata</taxon>
        <taxon>Craniata</taxon>
        <taxon>Vertebrata</taxon>
        <taxon>Euteleostomi</taxon>
        <taxon>Actinopterygii</taxon>
        <taxon>Neopterygii</taxon>
        <taxon>Teleostei</taxon>
        <taxon>Neoteleostei</taxon>
        <taxon>Acanthomorphata</taxon>
        <taxon>Ovalentaria</taxon>
        <taxon>Atherinomorphae</taxon>
        <taxon>Beloniformes</taxon>
        <taxon>Adrianichthyidae</taxon>
        <taxon>Oryziinae</taxon>
        <taxon>Oryzias</taxon>
    </lineage>
</organism>
<keyword evidence="8" id="KW-0677">Repeat</keyword>
<dbReference type="InterPro" id="IPR050503">
    <property type="entry name" value="cAMP-dep_PK_reg_su-like"/>
</dbReference>
<accession>H2MW65</accession>
<keyword evidence="11" id="KW-0114">cAMP</keyword>
<dbReference type="InterPro" id="IPR018490">
    <property type="entry name" value="cNMP-bd_dom_sf"/>
</dbReference>
<dbReference type="PANTHER" id="PTHR11635:SF153">
    <property type="entry name" value="CAMP-DEPENDENT PROTEIN KINASE TYPE II-ALPHA REGULATORY SUBUNIT"/>
    <property type="match status" value="1"/>
</dbReference>
<reference evidence="15" key="2">
    <citation type="submission" date="2025-08" db="UniProtKB">
        <authorList>
            <consortium name="Ensembl"/>
        </authorList>
    </citation>
    <scope>IDENTIFICATION</scope>
    <source>
        <strain evidence="15">Hd-rR</strain>
    </source>
</reference>
<evidence type="ECO:0000256" key="5">
    <source>
        <dbReference type="ARBA" id="ARBA00022490"/>
    </source>
</evidence>
<dbReference type="AlphaFoldDB" id="H2MW65"/>
<protein>
    <recommendedName>
        <fullName evidence="13">cAMP-dependent protein kinase type II-alpha regulatory subunit</fullName>
    </recommendedName>
</protein>
<comment type="similarity">
    <text evidence="3">Belongs to the cAMP-dependent kinase regulatory chain family.</text>
</comment>
<evidence type="ECO:0000256" key="1">
    <source>
        <dbReference type="ARBA" id="ARBA00004236"/>
    </source>
</evidence>
<dbReference type="GO" id="GO:0030552">
    <property type="term" value="F:cAMP binding"/>
    <property type="evidence" value="ECO:0000318"/>
    <property type="project" value="GO_Central"/>
</dbReference>
<reference evidence="15 16" key="1">
    <citation type="journal article" date="2007" name="Nature">
        <title>The medaka draft genome and insights into vertebrate genome evolution.</title>
        <authorList>
            <person name="Kasahara M."/>
            <person name="Naruse K."/>
            <person name="Sasaki S."/>
            <person name="Nakatani Y."/>
            <person name="Qu W."/>
            <person name="Ahsan B."/>
            <person name="Yamada T."/>
            <person name="Nagayasu Y."/>
            <person name="Doi K."/>
            <person name="Kasai Y."/>
            <person name="Jindo T."/>
            <person name="Kobayashi D."/>
            <person name="Shimada A."/>
            <person name="Toyoda A."/>
            <person name="Kuroki Y."/>
            <person name="Fujiyama A."/>
            <person name="Sasaki T."/>
            <person name="Shimizu A."/>
            <person name="Asakawa S."/>
            <person name="Shimizu N."/>
            <person name="Hashimoto S."/>
            <person name="Yang J."/>
            <person name="Lee Y."/>
            <person name="Matsushima K."/>
            <person name="Sugano S."/>
            <person name="Sakaizumi M."/>
            <person name="Narita T."/>
            <person name="Ohishi K."/>
            <person name="Haga S."/>
            <person name="Ohta F."/>
            <person name="Nomoto H."/>
            <person name="Nogata K."/>
            <person name="Morishita T."/>
            <person name="Endo T."/>
            <person name="Shin-I T."/>
            <person name="Takeda H."/>
            <person name="Morishita S."/>
            <person name="Kohara Y."/>
        </authorList>
    </citation>
    <scope>NUCLEOTIDE SEQUENCE [LARGE SCALE GENOMIC DNA]</scope>
    <source>
        <strain evidence="15 16">Hd-rR</strain>
    </source>
</reference>
<evidence type="ECO:0000256" key="11">
    <source>
        <dbReference type="ARBA" id="ARBA00023149"/>
    </source>
</evidence>
<keyword evidence="9" id="KW-0547">Nucleotide-binding</keyword>
<comment type="function">
    <text evidence="12">Regulatory subunit of the cAMP-dependent protein kinases involved in cAMP signaling in cells. Type II regulatory chains mediate membrane association by binding to anchoring proteins, including the MAP2 kinase.</text>
</comment>
<keyword evidence="7" id="KW-0116">cAMP-binding</keyword>
<evidence type="ECO:0000313" key="16">
    <source>
        <dbReference type="Proteomes" id="UP000001038"/>
    </source>
</evidence>